<dbReference type="SUPFAM" id="SSF142984">
    <property type="entry name" value="Nqo1 middle domain-like"/>
    <property type="match status" value="1"/>
</dbReference>
<comment type="similarity">
    <text evidence="1">Belongs to the complex I 51 kDa subunit family.</text>
</comment>
<evidence type="ECO:0000256" key="1">
    <source>
        <dbReference type="ARBA" id="ARBA00007523"/>
    </source>
</evidence>
<dbReference type="InterPro" id="IPR011538">
    <property type="entry name" value="Nuo51_FMN-bd"/>
</dbReference>
<dbReference type="Pfam" id="PF01257">
    <property type="entry name" value="2Fe-2S_thioredx"/>
    <property type="match status" value="1"/>
</dbReference>
<proteinExistence type="inferred from homology"/>
<name>A0ABQ5MTC1_9MICC</name>
<dbReference type="SUPFAM" id="SSF52833">
    <property type="entry name" value="Thioredoxin-like"/>
    <property type="match status" value="1"/>
</dbReference>
<evidence type="ECO:0000256" key="2">
    <source>
        <dbReference type="ARBA" id="ARBA00022485"/>
    </source>
</evidence>
<dbReference type="InterPro" id="IPR037225">
    <property type="entry name" value="Nuo51_FMN-bd_sf"/>
</dbReference>
<evidence type="ECO:0000256" key="5">
    <source>
        <dbReference type="ARBA" id="ARBA00023014"/>
    </source>
</evidence>
<comment type="caution">
    <text evidence="8">The sequence shown here is derived from an EMBL/GenBank/DDBJ whole genome shotgun (WGS) entry which is preliminary data.</text>
</comment>
<keyword evidence="3" id="KW-0479">Metal-binding</keyword>
<dbReference type="InterPro" id="IPR036249">
    <property type="entry name" value="Thioredoxin-like_sf"/>
</dbReference>
<dbReference type="InterPro" id="IPR019575">
    <property type="entry name" value="Nuop51_4Fe4S-bd"/>
</dbReference>
<keyword evidence="5" id="KW-0411">Iron-sulfur</keyword>
<dbReference type="PANTHER" id="PTHR43578">
    <property type="entry name" value="NADH-QUINONE OXIDOREDUCTASE SUBUNIT F"/>
    <property type="match status" value="1"/>
</dbReference>
<dbReference type="SUPFAM" id="SSF140490">
    <property type="entry name" value="Nqo1C-terminal domain-like"/>
    <property type="match status" value="1"/>
</dbReference>
<evidence type="ECO:0000259" key="7">
    <source>
        <dbReference type="SMART" id="SM00928"/>
    </source>
</evidence>
<dbReference type="SUPFAM" id="SSF142019">
    <property type="entry name" value="Nqo1 FMN-binding domain-like"/>
    <property type="match status" value="1"/>
</dbReference>
<evidence type="ECO:0000256" key="4">
    <source>
        <dbReference type="ARBA" id="ARBA00023004"/>
    </source>
</evidence>
<dbReference type="Gene3D" id="3.40.50.11540">
    <property type="entry name" value="NADH-ubiquinone oxidoreductase 51kDa subunit"/>
    <property type="match status" value="1"/>
</dbReference>
<dbReference type="Gene3D" id="3.10.20.600">
    <property type="match status" value="1"/>
</dbReference>
<evidence type="ECO:0000313" key="9">
    <source>
        <dbReference type="Proteomes" id="UP001209654"/>
    </source>
</evidence>
<dbReference type="RefSeq" id="WP_264795381.1">
    <property type="nucleotide sequence ID" value="NZ_BRVS01000006.1"/>
</dbReference>
<dbReference type="Proteomes" id="UP001209654">
    <property type="component" value="Unassembled WGS sequence"/>
</dbReference>
<keyword evidence="2" id="KW-0004">4Fe-4S</keyword>
<dbReference type="PANTHER" id="PTHR43578:SF3">
    <property type="entry name" value="NADH-QUINONE OXIDOREDUCTASE SUBUNIT F"/>
    <property type="match status" value="1"/>
</dbReference>
<dbReference type="InterPro" id="IPR037207">
    <property type="entry name" value="Nuop51_4Fe4S-bd_sf"/>
</dbReference>
<keyword evidence="4" id="KW-0408">Iron</keyword>
<sequence length="573" mass="58970">MTAEGRDVSAEDDPPGRAAGDPFSRYARRFGRPIESVPQTLRGTDAAPAAVASALGLPAAAVEGPSSFFADFAAPHGTRHVRVCGAAACFAASAGRHLAEVSAALGAVPHSAAENDGGASVQEVRCLGYCYGGPAALDGDRPCAGGDLADQLLGRAPRRNPAAEVHCRSRVPVVTAGIVGGEQPWQTWPRIAASGTSRDVLAEIGASRLRGRGGAGFSTVRKWQAALACPAPRVVVANGDEGDPGSYVDRLLMERDPHRLLEGLAIACFAVGATEGIVFVRSEYPQAAAEVRRAVAEAEAAGHLGTDVHGSGIDLGIRVAEGAGSYVSGEETALLNGLEGLRGVVRPRPPYPAEHGLFGRPTVVNNVETLAAVPWILQHGGDAYAELGARAEAGTVVVCLSERFTRPGAYEVEPGLPIRRIVEEFGGGLRDGATLRALQVGGPLGGFLGPDELDLPLSEAALADHGAALGHAGMVAFDQRLTGEQVLGNLWAFAEAESCGQCSPCRVGTRLGRMLASAADGPGGPAGPALSGPVERRRLVLDTMAEASLCAFGRRVPAAVRSLARVYGLTGWS</sequence>
<dbReference type="Pfam" id="PF10589">
    <property type="entry name" value="NADH_4Fe-4S"/>
    <property type="match status" value="1"/>
</dbReference>
<feature type="domain" description="NADH-ubiquinone oxidoreductase 51kDa subunit iron-sulphur binding" evidence="7">
    <location>
        <begin position="484"/>
        <end position="528"/>
    </location>
</feature>
<dbReference type="Pfam" id="PF01512">
    <property type="entry name" value="Complex1_51K"/>
    <property type="match status" value="1"/>
</dbReference>
<evidence type="ECO:0000256" key="3">
    <source>
        <dbReference type="ARBA" id="ARBA00022723"/>
    </source>
</evidence>
<dbReference type="Gene3D" id="3.40.30.10">
    <property type="entry name" value="Glutaredoxin"/>
    <property type="match status" value="1"/>
</dbReference>
<dbReference type="EMBL" id="BRVS01000006">
    <property type="protein sequence ID" value="GLB67242.1"/>
    <property type="molecule type" value="Genomic_DNA"/>
</dbReference>
<organism evidence="8 9">
    <name type="scientific">Arthrobacter mangrovi</name>
    <dbReference type="NCBI Taxonomy" id="2966350"/>
    <lineage>
        <taxon>Bacteria</taxon>
        <taxon>Bacillati</taxon>
        <taxon>Actinomycetota</taxon>
        <taxon>Actinomycetes</taxon>
        <taxon>Micrococcales</taxon>
        <taxon>Micrococcaceae</taxon>
        <taxon>Arthrobacter</taxon>
    </lineage>
</organism>
<gene>
    <name evidence="8" type="ORF">AHIS1636_16810</name>
</gene>
<dbReference type="PROSITE" id="PS00645">
    <property type="entry name" value="COMPLEX1_51K_2"/>
    <property type="match status" value="1"/>
</dbReference>
<dbReference type="Gene3D" id="1.20.1440.230">
    <property type="entry name" value="NADH-ubiquinone oxidoreductase 51kDa subunit, iron-sulphur binding domain"/>
    <property type="match status" value="1"/>
</dbReference>
<feature type="region of interest" description="Disordered" evidence="6">
    <location>
        <begin position="1"/>
        <end position="25"/>
    </location>
</feature>
<protein>
    <recommendedName>
        <fullName evidence="7">NADH-ubiquinone oxidoreductase 51kDa subunit iron-sulphur binding domain-containing protein</fullName>
    </recommendedName>
</protein>
<accession>A0ABQ5MTC1</accession>
<dbReference type="InterPro" id="IPR001949">
    <property type="entry name" value="NADH-UbQ_OxRdtase_51kDa_CS"/>
</dbReference>
<dbReference type="SMART" id="SM00928">
    <property type="entry name" value="NADH_4Fe-4S"/>
    <property type="match status" value="1"/>
</dbReference>
<evidence type="ECO:0000313" key="8">
    <source>
        <dbReference type="EMBL" id="GLB67242.1"/>
    </source>
</evidence>
<keyword evidence="9" id="KW-1185">Reference proteome</keyword>
<reference evidence="8 9" key="1">
    <citation type="journal article" date="2023" name="Int. J. Syst. Evol. Microbiol.">
        <title>Arthrobacter mangrovi sp. nov., an actinobacterium isolated from the rhizosphere of a mangrove.</title>
        <authorList>
            <person name="Hamada M."/>
            <person name="Saitou S."/>
            <person name="Enomoto N."/>
            <person name="Nanri K."/>
            <person name="Hidaka K."/>
            <person name="Miura T."/>
            <person name="Tamura T."/>
        </authorList>
    </citation>
    <scope>NUCLEOTIDE SEQUENCE [LARGE SCALE GENOMIC DNA]</scope>
    <source>
        <strain evidence="8 9">NBRC 112813</strain>
    </source>
</reference>
<evidence type="ECO:0000256" key="6">
    <source>
        <dbReference type="SAM" id="MobiDB-lite"/>
    </source>
</evidence>